<dbReference type="AlphaFoldDB" id="A0A345ZAC3"/>
<sequence>MKIYKNFVLAVTLIFLPHVHYCSQDSFDSELAREEWGPIPTMVGERDSSLFQDLIVLCDQFVDLGELQVSEKEYCWEQDLLERCEDFWMSFDNER</sequence>
<reference evidence="1 2" key="1">
    <citation type="submission" date="2017-12" db="EMBL/GenBank/DDBJ databases">
        <title>Chromulinavorax destructans is a abundant pathogen of dominant heterotrophic picoflagllates.</title>
        <authorList>
            <person name="Deeg C.M."/>
            <person name="Zimmer M."/>
            <person name="Suttle C.A."/>
        </authorList>
    </citation>
    <scope>NUCLEOTIDE SEQUENCE [LARGE SCALE GENOMIC DNA]</scope>
    <source>
        <strain evidence="1 2">SeV1</strain>
    </source>
</reference>
<accession>A0A345ZAC3</accession>
<gene>
    <name evidence="1" type="ORF">C0J27_00545</name>
</gene>
<protein>
    <submittedName>
        <fullName evidence="1">Uncharacterized protein</fullName>
    </submittedName>
</protein>
<proteinExistence type="predicted"/>
<name>A0A345ZAC3_9BACT</name>
<evidence type="ECO:0000313" key="2">
    <source>
        <dbReference type="Proteomes" id="UP000254834"/>
    </source>
</evidence>
<dbReference type="Proteomes" id="UP000254834">
    <property type="component" value="Chromosome"/>
</dbReference>
<organism evidence="1 2">
    <name type="scientific">Candidatus Chromulinivorax destructor</name>
    <dbReference type="NCBI Taxonomy" id="2066483"/>
    <lineage>
        <taxon>Bacteria</taxon>
        <taxon>Candidatus Babelota</taxon>
        <taxon>Candidatus Babeliae</taxon>
        <taxon>Candidatus Babeliales</taxon>
        <taxon>Candidatus Chromulinivoraceae</taxon>
        <taxon>Candidatus Chromulinivorax</taxon>
    </lineage>
</organism>
<dbReference type="RefSeq" id="WP_115585255.1">
    <property type="nucleotide sequence ID" value="NZ_CP025544.1"/>
</dbReference>
<keyword evidence="2" id="KW-1185">Reference proteome</keyword>
<evidence type="ECO:0000313" key="1">
    <source>
        <dbReference type="EMBL" id="AXK60240.1"/>
    </source>
</evidence>
<dbReference type="KEGG" id="cdes:C0J27_00545"/>
<dbReference type="EMBL" id="CP025544">
    <property type="protein sequence ID" value="AXK60240.1"/>
    <property type="molecule type" value="Genomic_DNA"/>
</dbReference>